<dbReference type="STRING" id="1802074.A3J15_01155"/>
<sequence length="126" mass="13665">MSSNIKYDILISLSHFEKADACLLYCFYAGISRGSANSLHASKRTGQSIGRSNTHVSACVPWHEAPRVLTGEYNTHNPEAQLDFPIVDPANPIRYPIPIVRNAAGLTGVPIPSSSSTAEESLPDVW</sequence>
<gene>
    <name evidence="1" type="ORF">A3J15_01155</name>
</gene>
<proteinExistence type="predicted"/>
<dbReference type="AlphaFoldDB" id="A0A1F7JPF0"/>
<organism evidence="1 2">
    <name type="scientific">Candidatus Roizmanbacteria bacterium RIFCSPLOWO2_02_FULL_38_10</name>
    <dbReference type="NCBI Taxonomy" id="1802074"/>
    <lineage>
        <taxon>Bacteria</taxon>
        <taxon>Candidatus Roizmaniibacteriota</taxon>
    </lineage>
</organism>
<name>A0A1F7JPF0_9BACT</name>
<dbReference type="EMBL" id="MGAY01000001">
    <property type="protein sequence ID" value="OGK57479.1"/>
    <property type="molecule type" value="Genomic_DNA"/>
</dbReference>
<dbReference type="Proteomes" id="UP000176376">
    <property type="component" value="Unassembled WGS sequence"/>
</dbReference>
<evidence type="ECO:0000313" key="2">
    <source>
        <dbReference type="Proteomes" id="UP000176376"/>
    </source>
</evidence>
<reference evidence="1 2" key="1">
    <citation type="journal article" date="2016" name="Nat. Commun.">
        <title>Thousands of microbial genomes shed light on interconnected biogeochemical processes in an aquifer system.</title>
        <authorList>
            <person name="Anantharaman K."/>
            <person name="Brown C.T."/>
            <person name="Hug L.A."/>
            <person name="Sharon I."/>
            <person name="Castelle C.J."/>
            <person name="Probst A.J."/>
            <person name="Thomas B.C."/>
            <person name="Singh A."/>
            <person name="Wilkins M.J."/>
            <person name="Karaoz U."/>
            <person name="Brodie E.L."/>
            <person name="Williams K.H."/>
            <person name="Hubbard S.S."/>
            <person name="Banfield J.F."/>
        </authorList>
    </citation>
    <scope>NUCLEOTIDE SEQUENCE [LARGE SCALE GENOMIC DNA]</scope>
</reference>
<accession>A0A1F7JPF0</accession>
<comment type="caution">
    <text evidence="1">The sequence shown here is derived from an EMBL/GenBank/DDBJ whole genome shotgun (WGS) entry which is preliminary data.</text>
</comment>
<protein>
    <submittedName>
        <fullName evidence="1">Uncharacterized protein</fullName>
    </submittedName>
</protein>
<evidence type="ECO:0000313" key="1">
    <source>
        <dbReference type="EMBL" id="OGK57479.1"/>
    </source>
</evidence>